<comment type="catalytic activity">
    <reaction evidence="6 7">
        <text>(2S)-2-hydroxy-3-oxobutyl phosphate + 5-amino-6-(D-ribitylamino)uracil = 6,7-dimethyl-8-(1-D-ribityl)lumazine + phosphate + 2 H2O + H(+)</text>
        <dbReference type="Rhea" id="RHEA:26152"/>
        <dbReference type="ChEBI" id="CHEBI:15377"/>
        <dbReference type="ChEBI" id="CHEBI:15378"/>
        <dbReference type="ChEBI" id="CHEBI:15934"/>
        <dbReference type="ChEBI" id="CHEBI:43474"/>
        <dbReference type="ChEBI" id="CHEBI:58201"/>
        <dbReference type="ChEBI" id="CHEBI:58830"/>
        <dbReference type="EC" id="2.5.1.78"/>
    </reaction>
</comment>
<feature type="binding site" evidence="7">
    <location>
        <begin position="65"/>
        <end position="67"/>
    </location>
    <ligand>
        <name>5-amino-6-(D-ribitylamino)uracil</name>
        <dbReference type="ChEBI" id="CHEBI:15934"/>
    </ligand>
</feature>
<keyword evidence="5 7" id="KW-0808">Transferase</keyword>
<comment type="caution">
    <text evidence="7">Lacks conserved residue(s) required for the propagation of feature annotation.</text>
</comment>
<gene>
    <name evidence="8" type="primary">ribH_2</name>
    <name evidence="7" type="synonym">ribH</name>
    <name evidence="8" type="ORF">LMG27952_06870</name>
</gene>
<dbReference type="EMBL" id="CAJHCQ010000027">
    <property type="protein sequence ID" value="CAD6559465.1"/>
    <property type="molecule type" value="Genomic_DNA"/>
</dbReference>
<feature type="binding site" evidence="7">
    <location>
        <position position="31"/>
    </location>
    <ligand>
        <name>5-amino-6-(D-ribitylamino)uracil</name>
        <dbReference type="ChEBI" id="CHEBI:15934"/>
    </ligand>
</feature>
<dbReference type="Gene3D" id="3.40.50.960">
    <property type="entry name" value="Lumazine/riboflavin synthase"/>
    <property type="match status" value="1"/>
</dbReference>
<comment type="function">
    <text evidence="7">Catalyzes the formation of 6,7-dimethyl-8-ribityllumazine by condensation of 5-amino-6-(D-ribitylamino)uracil with 3,4-dihydroxy-2-butanone 4-phosphate. This is the penultimate step in the biosynthesis of riboflavin.</text>
</comment>
<dbReference type="HAMAP" id="MF_00178">
    <property type="entry name" value="Lumazine_synth"/>
    <property type="match status" value="1"/>
</dbReference>
<dbReference type="InterPro" id="IPR036467">
    <property type="entry name" value="LS/RS_sf"/>
</dbReference>
<evidence type="ECO:0000256" key="5">
    <source>
        <dbReference type="ARBA" id="ARBA00022679"/>
    </source>
</evidence>
<feature type="binding site" evidence="7">
    <location>
        <position position="122"/>
    </location>
    <ligand>
        <name>5-amino-6-(D-ribitylamino)uracil</name>
        <dbReference type="ChEBI" id="CHEBI:15934"/>
    </ligand>
</feature>
<feature type="active site" description="Proton donor" evidence="7">
    <location>
        <position position="97"/>
    </location>
</feature>
<evidence type="ECO:0000256" key="6">
    <source>
        <dbReference type="ARBA" id="ARBA00048785"/>
    </source>
</evidence>
<dbReference type="SUPFAM" id="SSF52121">
    <property type="entry name" value="Lumazine synthase"/>
    <property type="match status" value="1"/>
</dbReference>
<dbReference type="NCBIfam" id="NF009084">
    <property type="entry name" value="PRK12419.1"/>
    <property type="match status" value="1"/>
</dbReference>
<dbReference type="PANTHER" id="PTHR21058:SF0">
    <property type="entry name" value="6,7-DIMETHYL-8-RIBITYLLUMAZINE SYNTHASE"/>
    <property type="match status" value="1"/>
</dbReference>
<evidence type="ECO:0000256" key="7">
    <source>
        <dbReference type="HAMAP-Rule" id="MF_00178"/>
    </source>
</evidence>
<protein>
    <recommendedName>
        <fullName evidence="3 7">6,7-dimethyl-8-ribityllumazine synthase</fullName>
        <shortName evidence="7">DMRL synthase</shortName>
        <shortName evidence="7">LS</shortName>
        <shortName evidence="7">Lumazine synthase</shortName>
        <ecNumber evidence="3 7">2.5.1.78</ecNumber>
    </recommendedName>
</protein>
<feature type="binding site" evidence="7">
    <location>
        <begin position="89"/>
        <end position="91"/>
    </location>
    <ligand>
        <name>5-amino-6-(D-ribitylamino)uracil</name>
        <dbReference type="ChEBI" id="CHEBI:15934"/>
    </ligand>
</feature>
<comment type="pathway">
    <text evidence="1 7">Cofactor biosynthesis; riboflavin biosynthesis; riboflavin from 2-hydroxy-3-oxobutyl phosphate and 5-amino-6-(D-ribitylamino)uracil: step 1/2.</text>
</comment>
<proteinExistence type="inferred from homology"/>
<dbReference type="Pfam" id="PF00885">
    <property type="entry name" value="DMRL_synthase"/>
    <property type="match status" value="1"/>
</dbReference>
<dbReference type="PANTHER" id="PTHR21058">
    <property type="entry name" value="6,7-DIMETHYL-8-RIBITYLLUMAZINE SYNTHASE DMRL SYNTHASE LUMAZINE SYNTHASE"/>
    <property type="match status" value="1"/>
</dbReference>
<evidence type="ECO:0000313" key="9">
    <source>
        <dbReference type="Proteomes" id="UP000656319"/>
    </source>
</evidence>
<keyword evidence="9" id="KW-1185">Reference proteome</keyword>
<dbReference type="RefSeq" id="WP_201700311.1">
    <property type="nucleotide sequence ID" value="NZ_CAJHCQ010000027.1"/>
</dbReference>
<comment type="similarity">
    <text evidence="2 7">Belongs to the DMRL synthase family.</text>
</comment>
<keyword evidence="4 7" id="KW-0686">Riboflavin biosynthesis</keyword>
<feature type="binding site" evidence="7">
    <location>
        <position position="136"/>
    </location>
    <ligand>
        <name>(2S)-2-hydroxy-3-oxobutyl phosphate</name>
        <dbReference type="ChEBI" id="CHEBI:58830"/>
    </ligand>
</feature>
<name>A0ABM8P8W6_9BURK</name>
<evidence type="ECO:0000256" key="3">
    <source>
        <dbReference type="ARBA" id="ARBA00012664"/>
    </source>
</evidence>
<dbReference type="InterPro" id="IPR002180">
    <property type="entry name" value="LS/RS"/>
</dbReference>
<reference evidence="8 9" key="1">
    <citation type="submission" date="2020-10" db="EMBL/GenBank/DDBJ databases">
        <authorList>
            <person name="Peeters C."/>
        </authorList>
    </citation>
    <scope>NUCLEOTIDE SEQUENCE [LARGE SCALE GENOMIC DNA]</scope>
    <source>
        <strain evidence="8 9">LMG 27952</strain>
    </source>
</reference>
<dbReference type="GO" id="GO:0000906">
    <property type="term" value="F:6,7-dimethyl-8-ribityllumazine synthase activity"/>
    <property type="evidence" value="ECO:0007669"/>
    <property type="project" value="UniProtKB-EC"/>
</dbReference>
<accession>A0ABM8P8W6</accession>
<dbReference type="InterPro" id="IPR034964">
    <property type="entry name" value="LS"/>
</dbReference>
<evidence type="ECO:0000313" key="8">
    <source>
        <dbReference type="EMBL" id="CAD6559465.1"/>
    </source>
</evidence>
<evidence type="ECO:0000256" key="4">
    <source>
        <dbReference type="ARBA" id="ARBA00022619"/>
    </source>
</evidence>
<dbReference type="EC" id="2.5.1.78" evidence="3 7"/>
<evidence type="ECO:0000256" key="1">
    <source>
        <dbReference type="ARBA" id="ARBA00004917"/>
    </source>
</evidence>
<evidence type="ECO:0000256" key="2">
    <source>
        <dbReference type="ARBA" id="ARBA00007424"/>
    </source>
</evidence>
<sequence length="168" mass="18268">MSSTVNASSQFSRNVVERDARPRLAFVQAGWHADIVDRCRVAFLDAIQSHGFSRADVDLHEVAGAFEIPLLAKQLATSGDYAAIVTAGLVVDGGIYRHEFVAQAVINGLMQVQLETGVPVLSGVLTPHRYHETDEHNRFFREHFEIKGGELARACASTVLGIAARALV</sequence>
<comment type="caution">
    <text evidence="8">The sequence shown here is derived from an EMBL/GenBank/DDBJ whole genome shotgun (WGS) entry which is preliminary data.</text>
</comment>
<dbReference type="Proteomes" id="UP000656319">
    <property type="component" value="Unassembled WGS sequence"/>
</dbReference>
<organism evidence="8 9">
    <name type="scientific">Paraburkholderia hiiakae</name>
    <dbReference type="NCBI Taxonomy" id="1081782"/>
    <lineage>
        <taxon>Bacteria</taxon>
        <taxon>Pseudomonadati</taxon>
        <taxon>Pseudomonadota</taxon>
        <taxon>Betaproteobacteria</taxon>
        <taxon>Burkholderiales</taxon>
        <taxon>Burkholderiaceae</taxon>
        <taxon>Paraburkholderia</taxon>
    </lineage>
</organism>